<sequence length="105" mass="12280">MVRPAFAKADGNLSVNLDILPKMLDILKLRPPPHDVERQFRSHQAVFFAKTDLSRIIQILIYVRKLIKNKEREQDGVFRYPQALGTRKLRLHVSVLFAADRRMNE</sequence>
<name>A0A087T992_STEMI</name>
<organism evidence="1 2">
    <name type="scientific">Stegodyphus mimosarum</name>
    <name type="common">African social velvet spider</name>
    <dbReference type="NCBI Taxonomy" id="407821"/>
    <lineage>
        <taxon>Eukaryota</taxon>
        <taxon>Metazoa</taxon>
        <taxon>Ecdysozoa</taxon>
        <taxon>Arthropoda</taxon>
        <taxon>Chelicerata</taxon>
        <taxon>Arachnida</taxon>
        <taxon>Araneae</taxon>
        <taxon>Araneomorphae</taxon>
        <taxon>Entelegynae</taxon>
        <taxon>Eresoidea</taxon>
        <taxon>Eresidae</taxon>
        <taxon>Stegodyphus</taxon>
    </lineage>
</organism>
<feature type="non-terminal residue" evidence="1">
    <location>
        <position position="105"/>
    </location>
</feature>
<dbReference type="EMBL" id="KK114081">
    <property type="protein sequence ID" value="KFM61681.1"/>
    <property type="molecule type" value="Genomic_DNA"/>
</dbReference>
<dbReference type="Proteomes" id="UP000054359">
    <property type="component" value="Unassembled WGS sequence"/>
</dbReference>
<accession>A0A087T992</accession>
<evidence type="ECO:0000313" key="2">
    <source>
        <dbReference type="Proteomes" id="UP000054359"/>
    </source>
</evidence>
<keyword evidence="2" id="KW-1185">Reference proteome</keyword>
<proteinExistence type="predicted"/>
<dbReference type="AlphaFoldDB" id="A0A087T992"/>
<protein>
    <submittedName>
        <fullName evidence="1">Uncharacterized protein</fullName>
    </submittedName>
</protein>
<reference evidence="1 2" key="1">
    <citation type="submission" date="2013-11" db="EMBL/GenBank/DDBJ databases">
        <title>Genome sequencing of Stegodyphus mimosarum.</title>
        <authorList>
            <person name="Bechsgaard J."/>
        </authorList>
    </citation>
    <scope>NUCLEOTIDE SEQUENCE [LARGE SCALE GENOMIC DNA]</scope>
</reference>
<gene>
    <name evidence="1" type="ORF">X975_12529</name>
</gene>
<evidence type="ECO:0000313" key="1">
    <source>
        <dbReference type="EMBL" id="KFM61681.1"/>
    </source>
</evidence>